<evidence type="ECO:0000313" key="1">
    <source>
        <dbReference type="EMBL" id="TYO65447.1"/>
    </source>
</evidence>
<dbReference type="Proteomes" id="UP000324797">
    <property type="component" value="Unassembled WGS sequence"/>
</dbReference>
<keyword evidence="2" id="KW-1185">Reference proteome</keyword>
<name>A0A5S4YPT9_9BRAD</name>
<proteinExistence type="predicted"/>
<protein>
    <submittedName>
        <fullName evidence="1">Uncharacterized protein</fullName>
    </submittedName>
</protein>
<accession>A0A5S4YPT9</accession>
<organism evidence="1 2">
    <name type="scientific">Bradyrhizobium hipponense</name>
    <dbReference type="NCBI Taxonomy" id="2605638"/>
    <lineage>
        <taxon>Bacteria</taxon>
        <taxon>Pseudomonadati</taxon>
        <taxon>Pseudomonadota</taxon>
        <taxon>Alphaproteobacteria</taxon>
        <taxon>Hyphomicrobiales</taxon>
        <taxon>Nitrobacteraceae</taxon>
        <taxon>Bradyrhizobium</taxon>
    </lineage>
</organism>
<dbReference type="InterPro" id="IPR056134">
    <property type="entry name" value="DUF7717"/>
</dbReference>
<dbReference type="AlphaFoldDB" id="A0A5S4YPT9"/>
<gene>
    <name evidence="1" type="ORF">FXV83_16055</name>
</gene>
<dbReference type="RefSeq" id="WP_148740381.1">
    <property type="nucleotide sequence ID" value="NZ_VSTH01000051.1"/>
</dbReference>
<dbReference type="EMBL" id="VSTH01000051">
    <property type="protein sequence ID" value="TYO65447.1"/>
    <property type="molecule type" value="Genomic_DNA"/>
</dbReference>
<evidence type="ECO:0000313" key="2">
    <source>
        <dbReference type="Proteomes" id="UP000324797"/>
    </source>
</evidence>
<sequence length="108" mass="12549">MVQPFQTKFERNFGPALQTFFEGCRRINHEHMAQNYPRLPKPEFKLEELKVRYRVRRDGSVHAFVCKNTGDVLMPASWSKPAKHARGNIFDEHNGLAKMGIYGPAYLK</sequence>
<reference evidence="1 2" key="1">
    <citation type="submission" date="2019-08" db="EMBL/GenBank/DDBJ databases">
        <title>Bradyrhizobium hipponensis sp. nov., a rhizobium isolated from a Lupinus angustifolius root nodule in Tunisia.</title>
        <authorList>
            <person name="Off K."/>
            <person name="Rejili M."/>
            <person name="Mars M."/>
            <person name="Brachmann A."/>
            <person name="Marin M."/>
        </authorList>
    </citation>
    <scope>NUCLEOTIDE SEQUENCE [LARGE SCALE GENOMIC DNA]</scope>
    <source>
        <strain evidence="2">aSej3</strain>
    </source>
</reference>
<dbReference type="Pfam" id="PF24835">
    <property type="entry name" value="DUF7717"/>
    <property type="match status" value="1"/>
</dbReference>
<comment type="caution">
    <text evidence="1">The sequence shown here is derived from an EMBL/GenBank/DDBJ whole genome shotgun (WGS) entry which is preliminary data.</text>
</comment>